<dbReference type="RefSeq" id="WP_119892386.1">
    <property type="nucleotide sequence ID" value="NZ_CP032419.1"/>
</dbReference>
<dbReference type="InterPro" id="IPR010727">
    <property type="entry name" value="DUF1302"/>
</dbReference>
<dbReference type="KEGG" id="pcav:D3880_04900"/>
<feature type="signal peptide" evidence="1">
    <location>
        <begin position="1"/>
        <end position="29"/>
    </location>
</feature>
<evidence type="ECO:0000313" key="3">
    <source>
        <dbReference type="Proteomes" id="UP000265560"/>
    </source>
</evidence>
<keyword evidence="1" id="KW-0732">Signal</keyword>
<reference evidence="3" key="1">
    <citation type="submission" date="2018-09" db="EMBL/GenBank/DDBJ databases">
        <authorList>
            <person name="Zhu H."/>
        </authorList>
    </citation>
    <scope>NUCLEOTIDE SEQUENCE [LARGE SCALE GENOMIC DNA]</scope>
    <source>
        <strain evidence="3">K2W31S-8</strain>
    </source>
</reference>
<organism evidence="2 3">
    <name type="scientific">Pseudomonas cavernae</name>
    <dbReference type="NCBI Taxonomy" id="2320867"/>
    <lineage>
        <taxon>Bacteria</taxon>
        <taxon>Pseudomonadati</taxon>
        <taxon>Pseudomonadota</taxon>
        <taxon>Gammaproteobacteria</taxon>
        <taxon>Pseudomonadales</taxon>
        <taxon>Pseudomonadaceae</taxon>
        <taxon>Pseudomonas</taxon>
    </lineage>
</organism>
<gene>
    <name evidence="2" type="ORF">D3880_04900</name>
</gene>
<feature type="chain" id="PRO_5017358466" evidence="1">
    <location>
        <begin position="30"/>
        <end position="643"/>
    </location>
</feature>
<accession>A0A385Z2G9</accession>
<dbReference type="OrthoDB" id="7000272at2"/>
<protein>
    <submittedName>
        <fullName evidence="2">DUF1302 domain-containing protein</fullName>
    </submittedName>
</protein>
<proteinExistence type="predicted"/>
<name>A0A385Z2G9_9PSED</name>
<evidence type="ECO:0000256" key="1">
    <source>
        <dbReference type="SAM" id="SignalP"/>
    </source>
</evidence>
<sequence>MTTTRAFWRLAKLPLAVSLASTLASPAFAVNFNIGEIEGQFDSALSVGASWSMRGADPDLIGVNNGGDGLSQTSDDGHLNFKKGETFSKIFKGIHDLELKYGDTGVFVRGKYWYDFELKDESRLFKDIDDDGRKEGAKSSGAQILDAFVYHNYDIADQPGSVRLGKQVVSWGESTFIGNSINSINPVDVSAFRRPGAEIKEGLIPVNMFYVSQSLTENLSTEAFYQLEWDQTVIDNCGTFFSQPDVVADGCDDNLAVLRTQQALAGALGPLARPVTGVLQNNGVSWGNPDEGVIVRRGPDRDADDDGQWGMAFRYLFEPLDTEFGAYFMNYHSRAPVFSGSAAPASTFGLLNPRNPSGLGPQLVAAGVPARLAGAVATQVAPLIVAGNSQYFIEYPEDIKLYGLSFATTLPTGTAWSGEVSYRPNAPVQLNTTDILFAGLTPLNPSVSVLSGSPGTDLHGYRRKEITQFQTTFTHFVDQVMGAERLTLVGEVGVVRTGGLESTSEARYGRDPVFGPGPLPAGQCQILNAGTLGSATAENVSKYCEDDGFVTSTAWGYRARAIWDYNDAFAGVNLKPSVSWSHDVDGYGPNGLFGEGNKAVSLGLDAEYQNTYTTSLSYTDFFGGTYNTSIDRDFLALSFGVNF</sequence>
<dbReference type="EMBL" id="CP032419">
    <property type="protein sequence ID" value="AYC31762.1"/>
    <property type="molecule type" value="Genomic_DNA"/>
</dbReference>
<dbReference type="Pfam" id="PF06980">
    <property type="entry name" value="DUF1302"/>
    <property type="match status" value="1"/>
</dbReference>
<evidence type="ECO:0000313" key="2">
    <source>
        <dbReference type="EMBL" id="AYC31762.1"/>
    </source>
</evidence>
<dbReference type="Proteomes" id="UP000265560">
    <property type="component" value="Chromosome"/>
</dbReference>
<dbReference type="AlphaFoldDB" id="A0A385Z2G9"/>
<keyword evidence="3" id="KW-1185">Reference proteome</keyword>